<dbReference type="Pfam" id="PF02293">
    <property type="entry name" value="AmiS_UreI"/>
    <property type="match status" value="1"/>
</dbReference>
<accession>A0A5B7WPR2</accession>
<dbReference type="EMBL" id="CP034412">
    <property type="protein sequence ID" value="QCY45922.1"/>
    <property type="molecule type" value="Genomic_DNA"/>
</dbReference>
<evidence type="ECO:0000256" key="5">
    <source>
        <dbReference type="ARBA" id="ARBA00022692"/>
    </source>
</evidence>
<protein>
    <submittedName>
        <fullName evidence="9">Transporter</fullName>
    </submittedName>
</protein>
<feature type="transmembrane region" description="Helical" evidence="8">
    <location>
        <begin position="32"/>
        <end position="50"/>
    </location>
</feature>
<evidence type="ECO:0000313" key="10">
    <source>
        <dbReference type="Proteomes" id="UP000307000"/>
    </source>
</evidence>
<keyword evidence="5 8" id="KW-0812">Transmembrane</keyword>
<dbReference type="RefSeq" id="WP_138925441.1">
    <property type="nucleotide sequence ID" value="NZ_CP034412.1"/>
</dbReference>
<sequence>MEHVGLVFVGVILLVNGLAAAGIIGARSTIPLNFLVGTIQVVLPTIILAQAGGDPQLVSGAWPSYLFGITYLWVGYSLVTGAEEHGFGWYCLFVAAIALYQALSLLGSDPVFAVIWLCWAVAWFLFFWRLSLGRERAGEVDIQRFTGWFLILTGIPSSTVPALFLMRGSWTTLPLAGGLCLAALVLVLLVCSQLARRTAAPRHPQQPLLPSTGL</sequence>
<dbReference type="Proteomes" id="UP000307000">
    <property type="component" value="Chromosome"/>
</dbReference>
<feature type="transmembrane region" description="Helical" evidence="8">
    <location>
        <begin position="113"/>
        <end position="133"/>
    </location>
</feature>
<dbReference type="InterPro" id="IPR038523">
    <property type="entry name" value="AmiSUreI_transpt_sf"/>
</dbReference>
<evidence type="ECO:0000256" key="2">
    <source>
        <dbReference type="ARBA" id="ARBA00010068"/>
    </source>
</evidence>
<gene>
    <name evidence="9" type="ORF">GcLGCM259_0133</name>
</gene>
<evidence type="ECO:0000256" key="1">
    <source>
        <dbReference type="ARBA" id="ARBA00004651"/>
    </source>
</evidence>
<feature type="transmembrane region" description="Helical" evidence="8">
    <location>
        <begin position="145"/>
        <end position="166"/>
    </location>
</feature>
<dbReference type="InterPro" id="IPR003211">
    <property type="entry name" value="AmiSUreI_transpt"/>
</dbReference>
<evidence type="ECO:0000313" key="9">
    <source>
        <dbReference type="EMBL" id="QCY45922.1"/>
    </source>
</evidence>
<reference evidence="9 10" key="1">
    <citation type="submission" date="2018-12" db="EMBL/GenBank/DDBJ databases">
        <title>Complete Genome Sequence of Glutamicibacter creatinolyticus strain LGCM259,isolated from an abscess of a 12-year-old mare in Italy.</title>
        <authorList>
            <person name="Santos R.G."/>
            <person name="Silva A.L."/>
            <person name="Seyffert N."/>
            <person name="Castro T.L.P."/>
            <person name="Attili A.R."/>
            <person name="Rifici C."/>
            <person name="Mazzullo G."/>
            <person name="Brenig B."/>
            <person name="Venanzi F."/>
            <person name="Azevedo V."/>
        </authorList>
    </citation>
    <scope>NUCLEOTIDE SEQUENCE [LARGE SCALE GENOMIC DNA]</scope>
    <source>
        <strain evidence="9 10">LGCM 259</strain>
    </source>
</reference>
<evidence type="ECO:0000256" key="8">
    <source>
        <dbReference type="SAM" id="Phobius"/>
    </source>
</evidence>
<keyword evidence="6 8" id="KW-1133">Transmembrane helix</keyword>
<feature type="transmembrane region" description="Helical" evidence="8">
    <location>
        <begin position="6"/>
        <end position="25"/>
    </location>
</feature>
<feature type="transmembrane region" description="Helical" evidence="8">
    <location>
        <begin position="172"/>
        <end position="195"/>
    </location>
</feature>
<dbReference type="GO" id="GO:0005886">
    <property type="term" value="C:plasma membrane"/>
    <property type="evidence" value="ECO:0007669"/>
    <property type="project" value="UniProtKB-SubCell"/>
</dbReference>
<comment type="subcellular location">
    <subcellularLocation>
        <location evidence="1">Cell membrane</location>
        <topology evidence="1">Multi-pass membrane protein</topology>
    </subcellularLocation>
</comment>
<evidence type="ECO:0000256" key="4">
    <source>
        <dbReference type="ARBA" id="ARBA00022475"/>
    </source>
</evidence>
<keyword evidence="10" id="KW-1185">Reference proteome</keyword>
<keyword evidence="4" id="KW-1003">Cell membrane</keyword>
<keyword evidence="3" id="KW-0813">Transport</keyword>
<comment type="similarity">
    <text evidence="2">Belongs to the AmiS/UreI family.</text>
</comment>
<evidence type="ECO:0000256" key="6">
    <source>
        <dbReference type="ARBA" id="ARBA00022989"/>
    </source>
</evidence>
<feature type="transmembrane region" description="Helical" evidence="8">
    <location>
        <begin position="62"/>
        <end position="80"/>
    </location>
</feature>
<proteinExistence type="inferred from homology"/>
<dbReference type="AlphaFoldDB" id="A0A5B7WPR2"/>
<name>A0A5B7WPR2_9MICC</name>
<feature type="transmembrane region" description="Helical" evidence="8">
    <location>
        <begin position="87"/>
        <end position="107"/>
    </location>
</feature>
<evidence type="ECO:0000256" key="7">
    <source>
        <dbReference type="ARBA" id="ARBA00023136"/>
    </source>
</evidence>
<dbReference type="Gene3D" id="1.25.40.600">
    <property type="match status" value="1"/>
</dbReference>
<dbReference type="KEGG" id="gcr:GcLGCM259_0133"/>
<organism evidence="9 10">
    <name type="scientific">Glutamicibacter creatinolyticus</name>
    <dbReference type="NCBI Taxonomy" id="162496"/>
    <lineage>
        <taxon>Bacteria</taxon>
        <taxon>Bacillati</taxon>
        <taxon>Actinomycetota</taxon>
        <taxon>Actinomycetes</taxon>
        <taxon>Micrococcales</taxon>
        <taxon>Micrococcaceae</taxon>
        <taxon>Glutamicibacter</taxon>
    </lineage>
</organism>
<evidence type="ECO:0000256" key="3">
    <source>
        <dbReference type="ARBA" id="ARBA00022448"/>
    </source>
</evidence>
<keyword evidence="7 8" id="KW-0472">Membrane</keyword>